<sequence>MCYQVTCDDAPLKELARRNYTLNETQLISLCPPTLELFNCYSKFARDCFEMELEDLAKSNDPYAKVIATKVLEAKILAIEMCDENSTLRKDYLENVGCFSQGEYVNWSERSCLETVYSIACLAEQLERTCGEVARRTFLTLLEKVKSVIREDCNVVDPLSFKRSFFEYLELEDKISEFYRSTLEYFNCFFKDIKECTGKDVEEYIESLDEFGKLLAQSLWNGRNLAIEMCNEHSTLRRDYLANVDCYVDMIEEAYSACREKADSDTEAFLRKYHNLTEDEDVNWGEQGCLGEVYELACLAEKLEDSCSEAARRAFLNIREKVNPSLHSACDVEDPMSFRRSFFEHLGLVGKKAEIYRHAYPYKESIIIKQAKRRI</sequence>
<reference evidence="1" key="1">
    <citation type="journal article" date="2020" name="bioRxiv">
        <title>Chromosome-level reference genome of the European wasp spider Argiope bruennichi: a resource for studies on range expansion and evolutionary adaptation.</title>
        <authorList>
            <person name="Sheffer M.M."/>
            <person name="Hoppe A."/>
            <person name="Krehenwinkel H."/>
            <person name="Uhl G."/>
            <person name="Kuss A.W."/>
            <person name="Jensen L."/>
            <person name="Jensen C."/>
            <person name="Gillespie R.G."/>
            <person name="Hoff K.J."/>
            <person name="Prost S."/>
        </authorList>
    </citation>
    <scope>NUCLEOTIDE SEQUENCE</scope>
</reference>
<accession>A0A8T0EHW7</accession>
<organism evidence="1 2">
    <name type="scientific">Argiope bruennichi</name>
    <name type="common">Wasp spider</name>
    <name type="synonym">Aranea bruennichi</name>
    <dbReference type="NCBI Taxonomy" id="94029"/>
    <lineage>
        <taxon>Eukaryota</taxon>
        <taxon>Metazoa</taxon>
        <taxon>Ecdysozoa</taxon>
        <taxon>Arthropoda</taxon>
        <taxon>Chelicerata</taxon>
        <taxon>Arachnida</taxon>
        <taxon>Araneae</taxon>
        <taxon>Araneomorphae</taxon>
        <taxon>Entelegynae</taxon>
        <taxon>Araneoidea</taxon>
        <taxon>Araneidae</taxon>
        <taxon>Argiope</taxon>
    </lineage>
</organism>
<dbReference type="AlphaFoldDB" id="A0A8T0EHW7"/>
<name>A0A8T0EHW7_ARGBR</name>
<evidence type="ECO:0000313" key="1">
    <source>
        <dbReference type="EMBL" id="KAF8773492.1"/>
    </source>
</evidence>
<keyword evidence="2" id="KW-1185">Reference proteome</keyword>
<evidence type="ECO:0000313" key="2">
    <source>
        <dbReference type="Proteomes" id="UP000807504"/>
    </source>
</evidence>
<reference evidence="1" key="2">
    <citation type="submission" date="2020-06" db="EMBL/GenBank/DDBJ databases">
        <authorList>
            <person name="Sheffer M."/>
        </authorList>
    </citation>
    <scope>NUCLEOTIDE SEQUENCE</scope>
</reference>
<proteinExistence type="predicted"/>
<comment type="caution">
    <text evidence="1">The sequence shown here is derived from an EMBL/GenBank/DDBJ whole genome shotgun (WGS) entry which is preliminary data.</text>
</comment>
<protein>
    <submittedName>
        <fullName evidence="1">Uncharacterized protein</fullName>
    </submittedName>
</protein>
<gene>
    <name evidence="1" type="ORF">HNY73_016151</name>
</gene>
<dbReference type="Proteomes" id="UP000807504">
    <property type="component" value="Unassembled WGS sequence"/>
</dbReference>
<dbReference type="EMBL" id="JABXBU010002227">
    <property type="protein sequence ID" value="KAF8773492.1"/>
    <property type="molecule type" value="Genomic_DNA"/>
</dbReference>